<dbReference type="PANTHER" id="PTHR10029:SF10">
    <property type="entry name" value="GEO08407P1"/>
    <property type="match status" value="1"/>
</dbReference>
<dbReference type="PANTHER" id="PTHR10029">
    <property type="entry name" value="ACYLPHOSPHATASE"/>
    <property type="match status" value="1"/>
</dbReference>
<dbReference type="InterPro" id="IPR020456">
    <property type="entry name" value="Acylphosphatase"/>
</dbReference>
<evidence type="ECO:0000256" key="5">
    <source>
        <dbReference type="PROSITE-ProRule" id="PRU00520"/>
    </source>
</evidence>
<evidence type="ECO:0000256" key="1">
    <source>
        <dbReference type="ARBA" id="ARBA00005614"/>
    </source>
</evidence>
<evidence type="ECO:0000313" key="8">
    <source>
        <dbReference type="EMBL" id="KAF2897803.1"/>
    </source>
</evidence>
<dbReference type="GO" id="GO:0003998">
    <property type="term" value="F:acylphosphatase activity"/>
    <property type="evidence" value="ECO:0007669"/>
    <property type="project" value="UniProtKB-EC"/>
</dbReference>
<protein>
    <recommendedName>
        <fullName evidence="2">acylphosphatase</fullName>
        <ecNumber evidence="2">3.6.1.7</ecNumber>
    </recommendedName>
</protein>
<comment type="caution">
    <text evidence="5">Lacks conserved residue(s) required for the propagation of feature annotation.</text>
</comment>
<evidence type="ECO:0000259" key="7">
    <source>
        <dbReference type="PROSITE" id="PS51160"/>
    </source>
</evidence>
<dbReference type="InterPro" id="IPR001792">
    <property type="entry name" value="Acylphosphatase-like_dom"/>
</dbReference>
<keyword evidence="3" id="KW-0378">Hydrolase</keyword>
<accession>A0A8K0D1R9</accession>
<dbReference type="PRINTS" id="PR00112">
    <property type="entry name" value="ACYLPHPHTASE"/>
</dbReference>
<dbReference type="EC" id="3.6.1.7" evidence="2"/>
<dbReference type="FunFam" id="3.30.70.100:FF:000011">
    <property type="entry name" value="Acylphosphatase"/>
    <property type="match status" value="1"/>
</dbReference>
<comment type="similarity">
    <text evidence="1 6">Belongs to the acylphosphatase family.</text>
</comment>
<dbReference type="SUPFAM" id="SSF54975">
    <property type="entry name" value="Acylphosphatase/BLUF domain-like"/>
    <property type="match status" value="1"/>
</dbReference>
<dbReference type="Pfam" id="PF00708">
    <property type="entry name" value="Acylphosphatase"/>
    <property type="match status" value="1"/>
</dbReference>
<proteinExistence type="inferred from homology"/>
<evidence type="ECO:0000256" key="4">
    <source>
        <dbReference type="ARBA" id="ARBA00047645"/>
    </source>
</evidence>
<dbReference type="EMBL" id="VTPC01003925">
    <property type="protein sequence ID" value="KAF2897803.1"/>
    <property type="molecule type" value="Genomic_DNA"/>
</dbReference>
<gene>
    <name evidence="8" type="ORF">ILUMI_08390</name>
</gene>
<name>A0A8K0D1R9_IGNLU</name>
<dbReference type="Proteomes" id="UP000801492">
    <property type="component" value="Unassembled WGS sequence"/>
</dbReference>
<dbReference type="PROSITE" id="PS51160">
    <property type="entry name" value="ACYLPHOSPHATASE_3"/>
    <property type="match status" value="1"/>
</dbReference>
<organism evidence="8 9">
    <name type="scientific">Ignelater luminosus</name>
    <name type="common">Cucubano</name>
    <name type="synonym">Pyrophorus luminosus</name>
    <dbReference type="NCBI Taxonomy" id="2038154"/>
    <lineage>
        <taxon>Eukaryota</taxon>
        <taxon>Metazoa</taxon>
        <taxon>Ecdysozoa</taxon>
        <taxon>Arthropoda</taxon>
        <taxon>Hexapoda</taxon>
        <taxon>Insecta</taxon>
        <taxon>Pterygota</taxon>
        <taxon>Neoptera</taxon>
        <taxon>Endopterygota</taxon>
        <taxon>Coleoptera</taxon>
        <taxon>Polyphaga</taxon>
        <taxon>Elateriformia</taxon>
        <taxon>Elateroidea</taxon>
        <taxon>Elateridae</taxon>
        <taxon>Agrypninae</taxon>
        <taxon>Pyrophorini</taxon>
        <taxon>Ignelater</taxon>
    </lineage>
</organism>
<dbReference type="AlphaFoldDB" id="A0A8K0D1R9"/>
<evidence type="ECO:0000256" key="6">
    <source>
        <dbReference type="RuleBase" id="RU004168"/>
    </source>
</evidence>
<sequence length="100" mass="11210">MGGVIVPIVSVEFEVFGKVQGVYFTKHCREYAEQLGVTGWVKNSKKGTILGMVQGFKPNVEALITWLSNKGSPGCQIEHCDLTNWQTLARPEYRGFSIRF</sequence>
<feature type="domain" description="Acylphosphatase-like" evidence="7">
    <location>
        <begin position="10"/>
        <end position="100"/>
    </location>
</feature>
<dbReference type="OrthoDB" id="7961613at2759"/>
<dbReference type="Gene3D" id="3.30.70.100">
    <property type="match status" value="1"/>
</dbReference>
<comment type="caution">
    <text evidence="8">The sequence shown here is derived from an EMBL/GenBank/DDBJ whole genome shotgun (WGS) entry which is preliminary data.</text>
</comment>
<evidence type="ECO:0000313" key="9">
    <source>
        <dbReference type="Proteomes" id="UP000801492"/>
    </source>
</evidence>
<dbReference type="InterPro" id="IPR036046">
    <property type="entry name" value="Acylphosphatase-like_dom_sf"/>
</dbReference>
<evidence type="ECO:0000256" key="3">
    <source>
        <dbReference type="ARBA" id="ARBA00022801"/>
    </source>
</evidence>
<reference evidence="8" key="1">
    <citation type="submission" date="2019-08" db="EMBL/GenBank/DDBJ databases">
        <title>The genome of the North American firefly Photinus pyralis.</title>
        <authorList>
            <consortium name="Photinus pyralis genome working group"/>
            <person name="Fallon T.R."/>
            <person name="Sander Lower S.E."/>
            <person name="Weng J.-K."/>
        </authorList>
    </citation>
    <scope>NUCLEOTIDE SEQUENCE</scope>
    <source>
        <strain evidence="8">TRF0915ILg1</strain>
        <tissue evidence="8">Whole body</tissue>
    </source>
</reference>
<keyword evidence="9" id="KW-1185">Reference proteome</keyword>
<comment type="catalytic activity">
    <reaction evidence="4">
        <text>an acyl phosphate + H2O = a carboxylate + phosphate + H(+)</text>
        <dbReference type="Rhea" id="RHEA:14965"/>
        <dbReference type="ChEBI" id="CHEBI:15377"/>
        <dbReference type="ChEBI" id="CHEBI:15378"/>
        <dbReference type="ChEBI" id="CHEBI:29067"/>
        <dbReference type="ChEBI" id="CHEBI:43474"/>
        <dbReference type="ChEBI" id="CHEBI:59918"/>
        <dbReference type="EC" id="3.6.1.7"/>
    </reaction>
</comment>
<evidence type="ECO:0000256" key="2">
    <source>
        <dbReference type="ARBA" id="ARBA00012150"/>
    </source>
</evidence>